<feature type="region of interest" description="Disordered" evidence="1">
    <location>
        <begin position="405"/>
        <end position="428"/>
    </location>
</feature>
<dbReference type="SMART" id="SM00315">
    <property type="entry name" value="RGS"/>
    <property type="match status" value="1"/>
</dbReference>
<organism evidence="4 5">
    <name type="scientific">Albugo candida</name>
    <dbReference type="NCBI Taxonomy" id="65357"/>
    <lineage>
        <taxon>Eukaryota</taxon>
        <taxon>Sar</taxon>
        <taxon>Stramenopiles</taxon>
        <taxon>Oomycota</taxon>
        <taxon>Peronosporomycetes</taxon>
        <taxon>Albuginales</taxon>
        <taxon>Albuginaceae</taxon>
        <taxon>Albugo</taxon>
    </lineage>
</organism>
<evidence type="ECO:0008006" key="6">
    <source>
        <dbReference type="Google" id="ProtNLM"/>
    </source>
</evidence>
<dbReference type="InterPro" id="IPR043153">
    <property type="entry name" value="DENN_C"/>
</dbReference>
<dbReference type="Pfam" id="PF00615">
    <property type="entry name" value="RGS"/>
    <property type="match status" value="1"/>
</dbReference>
<dbReference type="Gene3D" id="1.10.196.10">
    <property type="match status" value="1"/>
</dbReference>
<keyword evidence="5" id="KW-1185">Reference proteome</keyword>
<evidence type="ECO:0000259" key="3">
    <source>
        <dbReference type="PROSITE" id="PS50211"/>
    </source>
</evidence>
<evidence type="ECO:0000256" key="1">
    <source>
        <dbReference type="SAM" id="MobiDB-lite"/>
    </source>
</evidence>
<dbReference type="InterPro" id="IPR051696">
    <property type="entry name" value="DENN_Domain_GEFs"/>
</dbReference>
<gene>
    <name evidence="4" type="ORF">BN9_116620</name>
</gene>
<dbReference type="EMBL" id="CAIX01000399">
    <property type="protein sequence ID" value="CCI10765.1"/>
    <property type="molecule type" value="Genomic_DNA"/>
</dbReference>
<dbReference type="InterPro" id="IPR036305">
    <property type="entry name" value="RGS_sf"/>
</dbReference>
<dbReference type="PROSITE" id="PS50132">
    <property type="entry name" value="RGS"/>
    <property type="match status" value="1"/>
</dbReference>
<dbReference type="InterPro" id="IPR044926">
    <property type="entry name" value="RGS_subdomain_2"/>
</dbReference>
<protein>
    <recommendedName>
        <fullName evidence="6">UDENN domain-containing protein</fullName>
    </recommendedName>
</protein>
<dbReference type="InterPro" id="IPR037516">
    <property type="entry name" value="Tripartite_DENN"/>
</dbReference>
<comment type="caution">
    <text evidence="4">The sequence shown here is derived from an EMBL/GenBank/DDBJ whole genome shotgun (WGS) entry which is preliminary data.</text>
</comment>
<dbReference type="InParanoid" id="A0A024FUF7"/>
<dbReference type="GO" id="GO:0032483">
    <property type="term" value="P:regulation of Rab protein signal transduction"/>
    <property type="evidence" value="ECO:0007669"/>
    <property type="project" value="TreeGrafter"/>
</dbReference>
<reference evidence="4 5" key="1">
    <citation type="submission" date="2012-05" db="EMBL/GenBank/DDBJ databases">
        <title>Recombination and specialization in a pathogen metapopulation.</title>
        <authorList>
            <person name="Gardiner A."/>
            <person name="Kemen E."/>
            <person name="Schultz-Larsen T."/>
            <person name="MacLean D."/>
            <person name="Van Oosterhout C."/>
            <person name="Jones J.D.G."/>
        </authorList>
    </citation>
    <scope>NUCLEOTIDE SEQUENCE [LARGE SCALE GENOMIC DNA]</scope>
    <source>
        <strain evidence="4 5">Ac Nc2</strain>
    </source>
</reference>
<dbReference type="InterPro" id="IPR016137">
    <property type="entry name" value="RGS"/>
</dbReference>
<dbReference type="SMART" id="SM00799">
    <property type="entry name" value="DENN"/>
    <property type="match status" value="1"/>
</dbReference>
<dbReference type="Gene3D" id="1.10.167.10">
    <property type="entry name" value="Regulator of G-protein Signalling 4, domain 2"/>
    <property type="match status" value="2"/>
</dbReference>
<dbReference type="AlphaFoldDB" id="A0A024FUF7"/>
<dbReference type="PANTHER" id="PTHR12296:SF21">
    <property type="entry name" value="DENN DOMAIN-CONTAINING PROTEIN 3"/>
    <property type="match status" value="1"/>
</dbReference>
<evidence type="ECO:0000259" key="2">
    <source>
        <dbReference type="PROSITE" id="PS50132"/>
    </source>
</evidence>
<evidence type="ECO:0000313" key="5">
    <source>
        <dbReference type="Proteomes" id="UP000053237"/>
    </source>
</evidence>
<feature type="compositionally biased region" description="Polar residues" evidence="1">
    <location>
        <begin position="408"/>
        <end position="417"/>
    </location>
</feature>
<dbReference type="OrthoDB" id="74314at2759"/>
<feature type="domain" description="UDENN" evidence="3">
    <location>
        <begin position="477"/>
        <end position="894"/>
    </location>
</feature>
<accession>A0A024FUF7</accession>
<dbReference type="PROSITE" id="PS50211">
    <property type="entry name" value="DENN"/>
    <property type="match status" value="1"/>
</dbReference>
<dbReference type="InterPro" id="IPR001194">
    <property type="entry name" value="cDENN_dom"/>
</dbReference>
<feature type="domain" description="RGS" evidence="2">
    <location>
        <begin position="110"/>
        <end position="233"/>
    </location>
</feature>
<dbReference type="GO" id="GO:0031410">
    <property type="term" value="C:cytoplasmic vesicle"/>
    <property type="evidence" value="ECO:0007669"/>
    <property type="project" value="TreeGrafter"/>
</dbReference>
<proteinExistence type="predicted"/>
<dbReference type="Gene3D" id="3.40.50.11500">
    <property type="match status" value="1"/>
</dbReference>
<dbReference type="Pfam" id="PF02141">
    <property type="entry name" value="DENN"/>
    <property type="match status" value="1"/>
</dbReference>
<sequence>MVRSLDTWLFGEEQVESCKQAMRKRNTTKNVKHLNRTSYDTSVHSPTGTTFRTKAQILRSDSKTNLIDPLCPVPISLRFRQLFGNDRLQEKQSRAFDEKAAKICSPESMTLQKIVRDSNKLPFFLEWLALAKDNESHYHQVVLFLLEVEQLHSVDSTKKADQAQKIWSKYLRKDSEFDISSTLQLTIELKQLVWDHIKSGEVTFYPIQKLAYTRLSREELPMFVESREYYNMVMNMETTMRSIPLEELLQQSRAAHYFLLYLMQSRQHFELYFWLHTEYVLLPALEKSKAITMVTKKALQNTVESKAKLRTGVRSEPMLKDYLIKAQQEIFVMLEASRYDRFCKSNLYKIVLRDPLLTWVRTGGRNDGFTDLMSYESLPKNTGNLHGQSTTKLVICEDAELNECERTGSPNTEQTDVGDSIESPPSSDSGLLGLNLESIIRFTDLPEGLQVHYRPKYNIPNNTLLECCDESTLIKAFIFEASSGHHSATNTHQSCDLEVHQVHIDQKISKSVEDFHDLSTRLKPFFVPDGQLIISKTSKCPGDMLFCFQQTGHHGLMNAAVFLTYQDMLNVVSEEKERRARGLSFVSRIISATTLRTLLQQYLSDHEACDYMCPKQLVKHFANQHPLQMAKLGHSPTLSSPVNGACNDTTLEPLVHFFGTTGMLQLLACALLECSIVFVSDQYSALTTCAEGIRSLLKPFQWCHVYLPILPKSLLAYLECPTPFLTGLHTNYAHESIFPKSGSVAIANTETGMIYYTGRKCTNWQNLGICVHDADVSLPFSFKDTKHALDRLLNPFLFDLDTVNPKPANNHVYRTPFPDGKIRRECRSLIEHLLQGHMDARLIVGDVREFVVIFDEEQFLASKSAEGITFYRMLLRTQSFSEYIGVSSTPLQTT</sequence>
<name>A0A024FUF7_9STRA</name>
<dbReference type="PANTHER" id="PTHR12296">
    <property type="entry name" value="DENN DOMAIN-CONTAINING PROTEIN 4"/>
    <property type="match status" value="1"/>
</dbReference>
<dbReference type="InterPro" id="IPR024066">
    <property type="entry name" value="RGS_subdom1/3"/>
</dbReference>
<dbReference type="Proteomes" id="UP000053237">
    <property type="component" value="Unassembled WGS sequence"/>
</dbReference>
<evidence type="ECO:0000313" key="4">
    <source>
        <dbReference type="EMBL" id="CCI10765.1"/>
    </source>
</evidence>
<dbReference type="SUPFAM" id="SSF48097">
    <property type="entry name" value="Regulator of G-protein signaling, RGS"/>
    <property type="match status" value="2"/>
</dbReference>